<proteinExistence type="predicted"/>
<dbReference type="InterPro" id="IPR016186">
    <property type="entry name" value="C-type_lectin-like/link_sf"/>
</dbReference>
<keyword evidence="3" id="KW-1133">Transmembrane helix</keyword>
<comment type="subcellular location">
    <subcellularLocation>
        <location evidence="1">Cell membrane</location>
        <topology evidence="1">Single-pass type II membrane protein</topology>
    </subcellularLocation>
</comment>
<dbReference type="PANTHER" id="PTHR45710">
    <property type="entry name" value="C-TYPE LECTIN DOMAIN-CONTAINING PROTEIN 180"/>
    <property type="match status" value="1"/>
</dbReference>
<feature type="transmembrane region" description="Helical" evidence="3">
    <location>
        <begin position="72"/>
        <end position="92"/>
    </location>
</feature>
<sequence>MEMQDISEGKEKNEGAAEPMLQVQTEEEAENAQYELLKSPSEDLYEEAHGRTSFKPKAEKPGEGNSRLYRSACLVLGLLCLALLLLVIVLFVKLHTGSTVCPEQGQTAPADKKRTPFGPVCSYDQCQAYFNRGELQQCECYCAPGWKGYGRSCFFFSTFRLSWDESLQNCTSRGGSLAIVNSPEVQNFLARAGSLTYWIGLRELNSGWTWVNRTVLRESHWAEAPLTGDCVALMGRNPPDKNWIKASCQASTYFICQQNF</sequence>
<feature type="region of interest" description="Disordered" evidence="2">
    <location>
        <begin position="1"/>
        <end position="32"/>
    </location>
</feature>
<evidence type="ECO:0000313" key="5">
    <source>
        <dbReference type="Ensembl" id="ENSSFAP00005010076.1"/>
    </source>
</evidence>
<dbReference type="AlphaFoldDB" id="A0A672FT65"/>
<evidence type="ECO:0000256" key="1">
    <source>
        <dbReference type="ARBA" id="ARBA00004401"/>
    </source>
</evidence>
<keyword evidence="3" id="KW-0812">Transmembrane</keyword>
<dbReference type="Ensembl" id="ENSSFAT00005010532.1">
    <property type="protein sequence ID" value="ENSSFAP00005010076.1"/>
    <property type="gene ID" value="ENSSFAG00005005727.1"/>
</dbReference>
<dbReference type="PANTHER" id="PTHR45710:SF28">
    <property type="entry name" value="C-TYPE LECTIN DOMAIN FAMILY 4 MEMBER C ISOFORM 1"/>
    <property type="match status" value="1"/>
</dbReference>
<gene>
    <name evidence="5" type="primary">si:dkey-26c10.5</name>
</gene>
<evidence type="ECO:0000256" key="2">
    <source>
        <dbReference type="SAM" id="MobiDB-lite"/>
    </source>
</evidence>
<dbReference type="InterPro" id="IPR001304">
    <property type="entry name" value="C-type_lectin-like"/>
</dbReference>
<dbReference type="OMA" id="QQCADGW"/>
<reference evidence="5" key="2">
    <citation type="submission" date="2025-08" db="UniProtKB">
        <authorList>
            <consortium name="Ensembl"/>
        </authorList>
    </citation>
    <scope>IDENTIFICATION</scope>
</reference>
<protein>
    <submittedName>
        <fullName evidence="5">Natural killer cells antigen CD94-like</fullName>
    </submittedName>
</protein>
<dbReference type="InterPro" id="IPR050828">
    <property type="entry name" value="C-type_lectin/matrix_domain"/>
</dbReference>
<dbReference type="SMART" id="SM00034">
    <property type="entry name" value="CLECT"/>
    <property type="match status" value="1"/>
</dbReference>
<dbReference type="Gene3D" id="3.10.100.10">
    <property type="entry name" value="Mannose-Binding Protein A, subunit A"/>
    <property type="match status" value="1"/>
</dbReference>
<evidence type="ECO:0000256" key="3">
    <source>
        <dbReference type="SAM" id="Phobius"/>
    </source>
</evidence>
<dbReference type="SUPFAM" id="SSF56436">
    <property type="entry name" value="C-type lectin-like"/>
    <property type="match status" value="1"/>
</dbReference>
<keyword evidence="3" id="KW-0472">Membrane</keyword>
<accession>A0A672FT65</accession>
<evidence type="ECO:0000313" key="6">
    <source>
        <dbReference type="Proteomes" id="UP000472267"/>
    </source>
</evidence>
<name>A0A672FT65_SALFA</name>
<feature type="domain" description="C-type lectin" evidence="4">
    <location>
        <begin position="149"/>
        <end position="257"/>
    </location>
</feature>
<dbReference type="InterPro" id="IPR016187">
    <property type="entry name" value="CTDL_fold"/>
</dbReference>
<dbReference type="PROSITE" id="PS50041">
    <property type="entry name" value="C_TYPE_LECTIN_2"/>
    <property type="match status" value="1"/>
</dbReference>
<evidence type="ECO:0000259" key="4">
    <source>
        <dbReference type="PROSITE" id="PS50041"/>
    </source>
</evidence>
<dbReference type="Proteomes" id="UP000472267">
    <property type="component" value="Chromosome 11"/>
</dbReference>
<dbReference type="Pfam" id="PF00059">
    <property type="entry name" value="Lectin_C"/>
    <property type="match status" value="1"/>
</dbReference>
<dbReference type="GO" id="GO:0005886">
    <property type="term" value="C:plasma membrane"/>
    <property type="evidence" value="ECO:0007669"/>
    <property type="project" value="UniProtKB-SubCell"/>
</dbReference>
<organism evidence="5 6">
    <name type="scientific">Salarias fasciatus</name>
    <name type="common">Jewelled blenny</name>
    <name type="synonym">Blennius fasciatus</name>
    <dbReference type="NCBI Taxonomy" id="181472"/>
    <lineage>
        <taxon>Eukaryota</taxon>
        <taxon>Metazoa</taxon>
        <taxon>Chordata</taxon>
        <taxon>Craniata</taxon>
        <taxon>Vertebrata</taxon>
        <taxon>Euteleostomi</taxon>
        <taxon>Actinopterygii</taxon>
        <taxon>Neopterygii</taxon>
        <taxon>Teleostei</taxon>
        <taxon>Neoteleostei</taxon>
        <taxon>Acanthomorphata</taxon>
        <taxon>Ovalentaria</taxon>
        <taxon>Blenniimorphae</taxon>
        <taxon>Blenniiformes</taxon>
        <taxon>Blennioidei</taxon>
        <taxon>Blenniidae</taxon>
        <taxon>Salariinae</taxon>
        <taxon>Salarias</taxon>
    </lineage>
</organism>
<reference evidence="5" key="1">
    <citation type="submission" date="2019-06" db="EMBL/GenBank/DDBJ databases">
        <authorList>
            <consortium name="Wellcome Sanger Institute Data Sharing"/>
        </authorList>
    </citation>
    <scope>NUCLEOTIDE SEQUENCE [LARGE SCALE GENOMIC DNA]</scope>
</reference>
<keyword evidence="6" id="KW-1185">Reference proteome</keyword>
<reference evidence="5" key="3">
    <citation type="submission" date="2025-09" db="UniProtKB">
        <authorList>
            <consortium name="Ensembl"/>
        </authorList>
    </citation>
    <scope>IDENTIFICATION</scope>
</reference>